<keyword evidence="2" id="KW-0238">DNA-binding</keyword>
<dbReference type="InterPro" id="IPR016032">
    <property type="entry name" value="Sig_transdc_resp-reg_C-effctor"/>
</dbReference>
<dbReference type="EMBL" id="JAWSTH010000147">
    <property type="protein sequence ID" value="MDW5598512.1"/>
    <property type="molecule type" value="Genomic_DNA"/>
</dbReference>
<dbReference type="CDD" id="cd06170">
    <property type="entry name" value="LuxR_C_like"/>
    <property type="match status" value="1"/>
</dbReference>
<accession>A0ABU4HYW3</accession>
<dbReference type="PRINTS" id="PR00038">
    <property type="entry name" value="HTHLUXR"/>
</dbReference>
<keyword evidence="1" id="KW-0805">Transcription regulation</keyword>
<dbReference type="PANTHER" id="PTHR44688:SF16">
    <property type="entry name" value="DNA-BINDING TRANSCRIPTIONAL ACTIVATOR DEVR_DOSR"/>
    <property type="match status" value="1"/>
</dbReference>
<keyword evidence="3" id="KW-0804">Transcription</keyword>
<evidence type="ECO:0000313" key="6">
    <source>
        <dbReference type="Proteomes" id="UP001284601"/>
    </source>
</evidence>
<evidence type="ECO:0000259" key="4">
    <source>
        <dbReference type="PROSITE" id="PS50043"/>
    </source>
</evidence>
<evidence type="ECO:0000256" key="2">
    <source>
        <dbReference type="ARBA" id="ARBA00023125"/>
    </source>
</evidence>
<dbReference type="InterPro" id="IPR036388">
    <property type="entry name" value="WH-like_DNA-bd_sf"/>
</dbReference>
<dbReference type="PANTHER" id="PTHR44688">
    <property type="entry name" value="DNA-BINDING TRANSCRIPTIONAL ACTIVATOR DEVR_DOSR"/>
    <property type="match status" value="1"/>
</dbReference>
<feature type="non-terminal residue" evidence="5">
    <location>
        <position position="1"/>
    </location>
</feature>
<dbReference type="SUPFAM" id="SSF46894">
    <property type="entry name" value="C-terminal effector domain of the bipartite response regulators"/>
    <property type="match status" value="1"/>
</dbReference>
<name>A0ABU4HYW3_9ACTN</name>
<evidence type="ECO:0000256" key="1">
    <source>
        <dbReference type="ARBA" id="ARBA00023015"/>
    </source>
</evidence>
<dbReference type="InterPro" id="IPR000792">
    <property type="entry name" value="Tscrpt_reg_LuxR_C"/>
</dbReference>
<dbReference type="SMART" id="SM00421">
    <property type="entry name" value="HTH_LUXR"/>
    <property type="match status" value="1"/>
</dbReference>
<proteinExistence type="predicted"/>
<dbReference type="Gene3D" id="1.10.10.10">
    <property type="entry name" value="Winged helix-like DNA-binding domain superfamily/Winged helix DNA-binding domain"/>
    <property type="match status" value="1"/>
</dbReference>
<evidence type="ECO:0000256" key="3">
    <source>
        <dbReference type="ARBA" id="ARBA00023163"/>
    </source>
</evidence>
<dbReference type="Pfam" id="PF00196">
    <property type="entry name" value="GerE"/>
    <property type="match status" value="1"/>
</dbReference>
<sequence length="105" mass="11118">REALALAMDEAHACGAEPLAERAAEELRTSGARPRRRAISGVDALTPSERRVAALAADGRSNREIAQELFVTLATVETHLTRAYRKLDLSGRDGLAQALAGGGQP</sequence>
<dbReference type="PROSITE" id="PS00622">
    <property type="entry name" value="HTH_LUXR_1"/>
    <property type="match status" value="1"/>
</dbReference>
<keyword evidence="6" id="KW-1185">Reference proteome</keyword>
<reference evidence="6" key="1">
    <citation type="submission" date="2023-07" db="EMBL/GenBank/DDBJ databases">
        <title>Conexibacter stalactiti sp. nov., isolated from stalactites in a lava cave and emended description of the genus Conexibacter.</title>
        <authorList>
            <person name="Lee S.D."/>
        </authorList>
    </citation>
    <scope>NUCLEOTIDE SEQUENCE [LARGE SCALE GENOMIC DNA]</scope>
    <source>
        <strain evidence="6">KCTC 39840</strain>
    </source>
</reference>
<reference evidence="5 6" key="2">
    <citation type="submission" date="2023-10" db="EMBL/GenBank/DDBJ databases">
        <authorList>
            <person name="Han X.F."/>
        </authorList>
    </citation>
    <scope>NUCLEOTIDE SEQUENCE [LARGE SCALE GENOMIC DNA]</scope>
    <source>
        <strain evidence="5 6">KCTC 39840</strain>
    </source>
</reference>
<evidence type="ECO:0000313" key="5">
    <source>
        <dbReference type="EMBL" id="MDW5598512.1"/>
    </source>
</evidence>
<dbReference type="Proteomes" id="UP001284601">
    <property type="component" value="Unassembled WGS sequence"/>
</dbReference>
<organism evidence="5 6">
    <name type="scientific">Conexibacter stalactiti</name>
    <dbReference type="NCBI Taxonomy" id="1940611"/>
    <lineage>
        <taxon>Bacteria</taxon>
        <taxon>Bacillati</taxon>
        <taxon>Actinomycetota</taxon>
        <taxon>Thermoleophilia</taxon>
        <taxon>Solirubrobacterales</taxon>
        <taxon>Conexibacteraceae</taxon>
        <taxon>Conexibacter</taxon>
    </lineage>
</organism>
<dbReference type="PROSITE" id="PS50043">
    <property type="entry name" value="HTH_LUXR_2"/>
    <property type="match status" value="1"/>
</dbReference>
<comment type="caution">
    <text evidence="5">The sequence shown here is derived from an EMBL/GenBank/DDBJ whole genome shotgun (WGS) entry which is preliminary data.</text>
</comment>
<protein>
    <submittedName>
        <fullName evidence="5">Helix-turn-helix transcriptional regulator</fullName>
    </submittedName>
</protein>
<dbReference type="RefSeq" id="WP_318601041.1">
    <property type="nucleotide sequence ID" value="NZ_JAWSTH010000147.1"/>
</dbReference>
<feature type="domain" description="HTH luxR-type" evidence="4">
    <location>
        <begin position="38"/>
        <end position="103"/>
    </location>
</feature>
<gene>
    <name evidence="5" type="ORF">R7226_29395</name>
</gene>